<evidence type="ECO:0000256" key="2">
    <source>
        <dbReference type="ARBA" id="ARBA00022448"/>
    </source>
</evidence>
<keyword evidence="4" id="KW-0066">ATP synthesis</keyword>
<dbReference type="GO" id="GO:0042777">
    <property type="term" value="P:proton motive force-driven plasma membrane ATP synthesis"/>
    <property type="evidence" value="ECO:0007669"/>
    <property type="project" value="UniProtKB-UniRule"/>
</dbReference>
<dbReference type="SUPFAM" id="SSF160527">
    <property type="entry name" value="V-type ATPase subunit E-like"/>
    <property type="match status" value="1"/>
</dbReference>
<dbReference type="GO" id="GO:0005524">
    <property type="term" value="F:ATP binding"/>
    <property type="evidence" value="ECO:0007669"/>
    <property type="project" value="UniProtKB-UniRule"/>
</dbReference>
<dbReference type="Pfam" id="PF01991">
    <property type="entry name" value="vATP-synt_E"/>
    <property type="match status" value="1"/>
</dbReference>
<comment type="similarity">
    <text evidence="1 4">Belongs to the V-ATPase E subunit family.</text>
</comment>
<evidence type="ECO:0000256" key="4">
    <source>
        <dbReference type="HAMAP-Rule" id="MF_00311"/>
    </source>
</evidence>
<gene>
    <name evidence="4" type="primary">atpE</name>
    <name evidence="6" type="ORF">Q428_08575</name>
</gene>
<dbReference type="InterPro" id="IPR002842">
    <property type="entry name" value="ATPase_V1_Esu"/>
</dbReference>
<keyword evidence="2 4" id="KW-0813">Transport</keyword>
<dbReference type="EMBL" id="AZQP01000023">
    <property type="protein sequence ID" value="EYE88353.1"/>
    <property type="molecule type" value="Genomic_DNA"/>
</dbReference>
<protein>
    <recommendedName>
        <fullName evidence="4">V-type proton ATPase subunit E</fullName>
    </recommendedName>
    <alternativeName>
        <fullName evidence="4">V-ATPase subunit E</fullName>
    </alternativeName>
</protein>
<dbReference type="GO" id="GO:0033178">
    <property type="term" value="C:proton-transporting two-sector ATPase complex, catalytic domain"/>
    <property type="evidence" value="ECO:0007669"/>
    <property type="project" value="InterPro"/>
</dbReference>
<dbReference type="Proteomes" id="UP000019681">
    <property type="component" value="Unassembled WGS sequence"/>
</dbReference>
<dbReference type="AlphaFoldDB" id="A0A017RUA3"/>
<keyword evidence="5" id="KW-0175">Coiled coil</keyword>
<keyword evidence="7" id="KW-1185">Reference proteome</keyword>
<sequence>MAVIDNLKNRLLNDDRAKANEIEKEAKTKADEILNAAKNKAETIFEEMKAKAEKDGKERKERLIARAQLEARNQLLSSKQEAIDKVLEAAKNKLENMSSEDYSSFIECMLLNNIETGDEEVILSQKDKARINPDVVENVNRKLVSNGKKGQIKLVDEVRNIQSGFILKKGGLEINCSIDSQIRILRDSLEGEIANLLFEGR</sequence>
<dbReference type="RefSeq" id="WP_035379919.1">
    <property type="nucleotide sequence ID" value="NZ_AZQP01000023.1"/>
</dbReference>
<proteinExistence type="inferred from homology"/>
<evidence type="ECO:0000256" key="1">
    <source>
        <dbReference type="ARBA" id="ARBA00005901"/>
    </source>
</evidence>
<comment type="caution">
    <text evidence="6">The sequence shown here is derived from an EMBL/GenBank/DDBJ whole genome shotgun (WGS) entry which is preliminary data.</text>
</comment>
<dbReference type="OrthoDB" id="1749765at2"/>
<reference evidence="6 7" key="1">
    <citation type="journal article" date="2014" name="Genome Announc.">
        <title>Draft Genome Sequence of Fervidicella metallireducens Strain AeBT, an Iron-Reducing Thermoanaerobe from the Great Artesian Basin.</title>
        <authorList>
            <person name="Patel B.K."/>
        </authorList>
    </citation>
    <scope>NUCLEOTIDE SEQUENCE [LARGE SCALE GENOMIC DNA]</scope>
    <source>
        <strain evidence="6 7">AeB</strain>
    </source>
</reference>
<dbReference type="GO" id="GO:0046961">
    <property type="term" value="F:proton-transporting ATPase activity, rotational mechanism"/>
    <property type="evidence" value="ECO:0007669"/>
    <property type="project" value="InterPro"/>
</dbReference>
<accession>A0A017RUA3</accession>
<evidence type="ECO:0000256" key="5">
    <source>
        <dbReference type="SAM" id="Coils"/>
    </source>
</evidence>
<evidence type="ECO:0000313" key="6">
    <source>
        <dbReference type="EMBL" id="EYE88353.1"/>
    </source>
</evidence>
<organism evidence="6 7">
    <name type="scientific">Fervidicella metallireducens AeB</name>
    <dbReference type="NCBI Taxonomy" id="1403537"/>
    <lineage>
        <taxon>Bacteria</taxon>
        <taxon>Bacillati</taxon>
        <taxon>Bacillota</taxon>
        <taxon>Clostridia</taxon>
        <taxon>Eubacteriales</taxon>
        <taxon>Clostridiaceae</taxon>
        <taxon>Fervidicella</taxon>
    </lineage>
</organism>
<keyword evidence="4" id="KW-0375">Hydrogen ion transport</keyword>
<name>A0A017RUA3_9CLOT</name>
<comment type="function">
    <text evidence="4">Produces ATP from ADP in the presence of a proton gradient across the membrane.</text>
</comment>
<dbReference type="Gene3D" id="1.20.5.620">
    <property type="entry name" value="F1F0 ATP synthase subunit B, membrane domain"/>
    <property type="match status" value="1"/>
</dbReference>
<dbReference type="GO" id="GO:0046933">
    <property type="term" value="F:proton-transporting ATP synthase activity, rotational mechanism"/>
    <property type="evidence" value="ECO:0007669"/>
    <property type="project" value="UniProtKB-UniRule"/>
</dbReference>
<feature type="coiled-coil region" evidence="5">
    <location>
        <begin position="12"/>
        <end position="54"/>
    </location>
</feature>
<evidence type="ECO:0000313" key="7">
    <source>
        <dbReference type="Proteomes" id="UP000019681"/>
    </source>
</evidence>
<dbReference type="HAMAP" id="MF_00311">
    <property type="entry name" value="ATP_synth_E_arch"/>
    <property type="match status" value="1"/>
</dbReference>
<evidence type="ECO:0000256" key="3">
    <source>
        <dbReference type="ARBA" id="ARBA00023065"/>
    </source>
</evidence>
<dbReference type="STRING" id="1403537.Q428_08575"/>
<keyword evidence="3 4" id="KW-0406">Ion transport</keyword>